<evidence type="ECO:0000256" key="5">
    <source>
        <dbReference type="ARBA" id="ARBA00022989"/>
    </source>
</evidence>
<keyword evidence="3" id="KW-1003">Cell membrane</keyword>
<evidence type="ECO:0000256" key="4">
    <source>
        <dbReference type="ARBA" id="ARBA00022692"/>
    </source>
</evidence>
<proteinExistence type="predicted"/>
<evidence type="ECO:0000256" key="6">
    <source>
        <dbReference type="ARBA" id="ARBA00023065"/>
    </source>
</evidence>
<dbReference type="Proteomes" id="UP001558481">
    <property type="component" value="Unassembled WGS sequence"/>
</dbReference>
<keyword evidence="7 8" id="KW-0472">Membrane</keyword>
<feature type="transmembrane region" description="Helical" evidence="8">
    <location>
        <begin position="383"/>
        <end position="408"/>
    </location>
</feature>
<accession>A0ABV3V291</accession>
<feature type="transmembrane region" description="Helical" evidence="8">
    <location>
        <begin position="45"/>
        <end position="65"/>
    </location>
</feature>
<feature type="transmembrane region" description="Helical" evidence="8">
    <location>
        <begin position="108"/>
        <end position="132"/>
    </location>
</feature>
<feature type="transmembrane region" description="Helical" evidence="8">
    <location>
        <begin position="227"/>
        <end position="250"/>
    </location>
</feature>
<comment type="caution">
    <text evidence="9">The sequence shown here is derived from an EMBL/GenBank/DDBJ whole genome shotgun (WGS) entry which is preliminary data.</text>
</comment>
<feature type="transmembrane region" description="Helical" evidence="8">
    <location>
        <begin position="159"/>
        <end position="184"/>
    </location>
</feature>
<feature type="transmembrane region" description="Helical" evidence="8">
    <location>
        <begin position="262"/>
        <end position="282"/>
    </location>
</feature>
<dbReference type="PANTHER" id="PTHR32024:SF1">
    <property type="entry name" value="KTR SYSTEM POTASSIUM UPTAKE PROTEIN B"/>
    <property type="match status" value="1"/>
</dbReference>
<name>A0ABV3V291_9MICC</name>
<feature type="transmembrane region" description="Helical" evidence="8">
    <location>
        <begin position="443"/>
        <end position="465"/>
    </location>
</feature>
<evidence type="ECO:0000313" key="9">
    <source>
        <dbReference type="EMBL" id="MEX3594805.1"/>
    </source>
</evidence>
<dbReference type="PANTHER" id="PTHR32024">
    <property type="entry name" value="TRK SYSTEM POTASSIUM UPTAKE PROTEIN TRKG-RELATED"/>
    <property type="match status" value="1"/>
</dbReference>
<evidence type="ECO:0000256" key="8">
    <source>
        <dbReference type="SAM" id="Phobius"/>
    </source>
</evidence>
<feature type="transmembrane region" description="Helical" evidence="8">
    <location>
        <begin position="335"/>
        <end position="363"/>
    </location>
</feature>
<dbReference type="Pfam" id="PF02386">
    <property type="entry name" value="TrkH"/>
    <property type="match status" value="1"/>
</dbReference>
<keyword evidence="2" id="KW-0813">Transport</keyword>
<protein>
    <submittedName>
        <fullName evidence="9">Potassium transporter TrkG</fullName>
    </submittedName>
</protein>
<dbReference type="RefSeq" id="WP_368629465.1">
    <property type="nucleotide sequence ID" value="NZ_JAYWLU010000008.1"/>
</dbReference>
<keyword evidence="4 8" id="KW-0812">Transmembrane</keyword>
<sequence>MSELEEADPVPDHPEHPAVTRDPFVTRVARGVRDFVDGIANSSPARLAVIVFVIVDLAFAALLWLPVSAAPGKQTSVADAVFTATSAVTVTGLTTVSTADQWSLFGQVIILVAIQIGGLGTLTMTSLLALAIGRKLGLKSKLITQEALNIGRLGEVGSLLRIIVVTSISIEAALTVVLTLGFLVSGEPIHTALWHGVFYGISSFNNAGFTPHSDGLVPYDHTGLDSWLILFPICIGVFIGSLGFPVILVLREAGFRFTRWNLNAKLTLLTTGVLLVIGWLLFSSFEWDNQATIGEKPVSERIFHGFFASVMMRSGGFNLVDMTDTSPVTLLLTDALMFVGGGSASTAGGIKVTTLAVVFLAILAEARGDKSVIAFFRTIPDSVLRISISVIMMGATVVLTGSAILVGLTGRPLDHVLFEVISAYATCGLSVGVSADATDAGKYVLAIIMLIGRIGTNTVATALALRSRRRLYSYPEERPIIG</sequence>
<gene>
    <name evidence="9" type="ORF">VVR66_08775</name>
</gene>
<evidence type="ECO:0000256" key="3">
    <source>
        <dbReference type="ARBA" id="ARBA00022475"/>
    </source>
</evidence>
<dbReference type="InterPro" id="IPR003445">
    <property type="entry name" value="Cat_transpt"/>
</dbReference>
<feature type="transmembrane region" description="Helical" evidence="8">
    <location>
        <begin position="77"/>
        <end position="96"/>
    </location>
</feature>
<keyword evidence="5 8" id="KW-1133">Transmembrane helix</keyword>
<evidence type="ECO:0000256" key="7">
    <source>
        <dbReference type="ARBA" id="ARBA00023136"/>
    </source>
</evidence>
<organism evidence="9 10">
    <name type="scientific">Kocuria carniphila</name>
    <dbReference type="NCBI Taxonomy" id="262208"/>
    <lineage>
        <taxon>Bacteria</taxon>
        <taxon>Bacillati</taxon>
        <taxon>Actinomycetota</taxon>
        <taxon>Actinomycetes</taxon>
        <taxon>Micrococcales</taxon>
        <taxon>Micrococcaceae</taxon>
        <taxon>Kocuria</taxon>
    </lineage>
</organism>
<evidence type="ECO:0000313" key="10">
    <source>
        <dbReference type="Proteomes" id="UP001558481"/>
    </source>
</evidence>
<evidence type="ECO:0000256" key="2">
    <source>
        <dbReference type="ARBA" id="ARBA00022448"/>
    </source>
</evidence>
<comment type="subcellular location">
    <subcellularLocation>
        <location evidence="1">Cell membrane</location>
        <topology evidence="1">Multi-pass membrane protein</topology>
    </subcellularLocation>
</comment>
<keyword evidence="10" id="KW-1185">Reference proteome</keyword>
<keyword evidence="6" id="KW-0406">Ion transport</keyword>
<evidence type="ECO:0000256" key="1">
    <source>
        <dbReference type="ARBA" id="ARBA00004651"/>
    </source>
</evidence>
<reference evidence="9 10" key="1">
    <citation type="journal article" date="2024" name="Fungal Genet. Biol.">
        <title>The porcine skin microbiome exhibits broad fungal antagonism.</title>
        <authorList>
            <person name="De La Cruz K.F."/>
            <person name="Townsend E.C."/>
            <person name="Alex Cheong J.Z."/>
            <person name="Salamzade R."/>
            <person name="Liu A."/>
            <person name="Sandstrom S."/>
            <person name="Davila E."/>
            <person name="Huang L."/>
            <person name="Xu K.H."/>
            <person name="Wu S.Y."/>
            <person name="Meudt J.J."/>
            <person name="Shanmuganayagam D."/>
            <person name="Gibson A.L.F."/>
            <person name="Kalan L.R."/>
        </authorList>
    </citation>
    <scope>NUCLEOTIDE SEQUENCE [LARGE SCALE GENOMIC DNA]</scope>
    <source>
        <strain evidence="9 10">LK2625</strain>
    </source>
</reference>
<dbReference type="EMBL" id="JAYWLU010000008">
    <property type="protein sequence ID" value="MEX3594805.1"/>
    <property type="molecule type" value="Genomic_DNA"/>
</dbReference>